<reference evidence="2 3" key="1">
    <citation type="journal article" date="2019" name="Int. J. Syst. Evol. Microbiol.">
        <title>The Global Catalogue of Microorganisms (GCM) 10K type strain sequencing project: providing services to taxonomists for standard genome sequencing and annotation.</title>
        <authorList>
            <consortium name="The Broad Institute Genomics Platform"/>
            <consortium name="The Broad Institute Genome Sequencing Center for Infectious Disease"/>
            <person name="Wu L."/>
            <person name="Ma J."/>
        </authorList>
    </citation>
    <scope>NUCLEOTIDE SEQUENCE [LARGE SCALE GENOMIC DNA]</scope>
    <source>
        <strain evidence="2 3">JCM 11574</strain>
    </source>
</reference>
<evidence type="ECO:0000256" key="1">
    <source>
        <dbReference type="SAM" id="MobiDB-lite"/>
    </source>
</evidence>
<feature type="region of interest" description="Disordered" evidence="1">
    <location>
        <begin position="114"/>
        <end position="145"/>
    </location>
</feature>
<sequence>MDFNALYHANFKLLDDAVTDWSTLVKHLGDLKKDAEDDLHKAALKADWAGVNAQVSREFVGKTAGEFGDAHTQATTIHNILSDTQGELKSYHQQLKDAVSRGEKKNLTVVDAGDGKFTVTGSTRPDGNSDPSGNKSATNQKDVDDLRDEIQGILSKATESDNSAKTVLMTLVDQAKMGFSDASYANRDDAADAVKEADELAKLAKKNPDDLSVQDFDRLNAGLKKYANDPLFAERFAHSLGPQKTLEFWTGISDPNRGNYEVGHKRLDQLDDLQRNLGLTLAHATQSDSTDMTEWKRQMIDLGDKPLYGDRGGPMGFQVMSNLMRTGDYDDQFLKDYGTKLMATERKMTGNGEHGNPFWQHLGGSAWLNRIGDDSGNDPLTGYLKGLSNSPDAATDFFNEQYISKDDPDNPFERDTDGNGKKGRVSLSNFQYLFEERDWPQESNLHGDDIVTGQNNLALALEAATTGHPAGEMPTADTPPHSADQAKLMRALVDSVSDDPSRVKDHSYMSDSLGQIGSEYLPDIHRAMADGPTVRDGKSGWELLYPLAGTDAKLDHSAVTRFLVTVSQNPEGYAALNVGEKAYTASLMDYHLNPDLPADQHYPHDAQETVTSISRKAGEFNGLLAQGRQEAVLGPAGEKDSDYDYAVSQKKNFISGLVGTGVGVGTSFIASPVVGAGVGGAAGTVTSMVLEAFYKDDSGQYRAEAGQDIATRWETIKDSTNNINYTAAHEAAKAHHADYTDQIDSWVSEGTSSGFNDANTDIHAMAKDMDTAISG</sequence>
<keyword evidence="3" id="KW-1185">Reference proteome</keyword>
<accession>A0ABN3UXL3</accession>
<comment type="caution">
    <text evidence="2">The sequence shown here is derived from an EMBL/GenBank/DDBJ whole genome shotgun (WGS) entry which is preliminary data.</text>
</comment>
<feature type="compositionally biased region" description="Polar residues" evidence="1">
    <location>
        <begin position="119"/>
        <end position="140"/>
    </location>
</feature>
<feature type="compositionally biased region" description="Basic and acidic residues" evidence="1">
    <location>
        <begin position="403"/>
        <end position="420"/>
    </location>
</feature>
<name>A0ABN3UXL3_9ACTN</name>
<evidence type="ECO:0000313" key="2">
    <source>
        <dbReference type="EMBL" id="GAA2770361.1"/>
    </source>
</evidence>
<organism evidence="2 3">
    <name type="scientific">Streptomyces rameus</name>
    <dbReference type="NCBI Taxonomy" id="68261"/>
    <lineage>
        <taxon>Bacteria</taxon>
        <taxon>Bacillati</taxon>
        <taxon>Actinomycetota</taxon>
        <taxon>Actinomycetes</taxon>
        <taxon>Kitasatosporales</taxon>
        <taxon>Streptomycetaceae</taxon>
        <taxon>Streptomyces</taxon>
    </lineage>
</organism>
<feature type="region of interest" description="Disordered" evidence="1">
    <location>
        <begin position="402"/>
        <end position="421"/>
    </location>
</feature>
<dbReference type="Proteomes" id="UP001500893">
    <property type="component" value="Unassembled WGS sequence"/>
</dbReference>
<protein>
    <submittedName>
        <fullName evidence="2">PPE domain-containing protein</fullName>
    </submittedName>
</protein>
<dbReference type="RefSeq" id="WP_345056628.1">
    <property type="nucleotide sequence ID" value="NZ_BAAAVM010000098.1"/>
</dbReference>
<gene>
    <name evidence="2" type="ORF">GCM10010521_54200</name>
</gene>
<proteinExistence type="predicted"/>
<dbReference type="EMBL" id="BAAAVM010000098">
    <property type="protein sequence ID" value="GAA2770361.1"/>
    <property type="molecule type" value="Genomic_DNA"/>
</dbReference>
<evidence type="ECO:0000313" key="3">
    <source>
        <dbReference type="Proteomes" id="UP001500893"/>
    </source>
</evidence>